<accession>W4JT55</accession>
<dbReference type="Proteomes" id="UP000030671">
    <property type="component" value="Unassembled WGS sequence"/>
</dbReference>
<dbReference type="PROSITE" id="PS51257">
    <property type="entry name" value="PROKAR_LIPOPROTEIN"/>
    <property type="match status" value="1"/>
</dbReference>
<reference evidence="2 3" key="1">
    <citation type="journal article" date="2012" name="New Phytol.">
        <title>Insight into trade-off between wood decay and parasitism from the genome of a fungal forest pathogen.</title>
        <authorList>
            <person name="Olson A."/>
            <person name="Aerts A."/>
            <person name="Asiegbu F."/>
            <person name="Belbahri L."/>
            <person name="Bouzid O."/>
            <person name="Broberg A."/>
            <person name="Canback B."/>
            <person name="Coutinho P.M."/>
            <person name="Cullen D."/>
            <person name="Dalman K."/>
            <person name="Deflorio G."/>
            <person name="van Diepen L.T."/>
            <person name="Dunand C."/>
            <person name="Duplessis S."/>
            <person name="Durling M."/>
            <person name="Gonthier P."/>
            <person name="Grimwood J."/>
            <person name="Fossdal C.G."/>
            <person name="Hansson D."/>
            <person name="Henrissat B."/>
            <person name="Hietala A."/>
            <person name="Himmelstrand K."/>
            <person name="Hoffmeister D."/>
            <person name="Hogberg N."/>
            <person name="James T.Y."/>
            <person name="Karlsson M."/>
            <person name="Kohler A."/>
            <person name="Kues U."/>
            <person name="Lee Y.H."/>
            <person name="Lin Y.C."/>
            <person name="Lind M."/>
            <person name="Lindquist E."/>
            <person name="Lombard V."/>
            <person name="Lucas S."/>
            <person name="Lunden K."/>
            <person name="Morin E."/>
            <person name="Murat C."/>
            <person name="Park J."/>
            <person name="Raffaello T."/>
            <person name="Rouze P."/>
            <person name="Salamov A."/>
            <person name="Schmutz J."/>
            <person name="Solheim H."/>
            <person name="Stahlberg J."/>
            <person name="Velez H."/>
            <person name="de Vries R.P."/>
            <person name="Wiebenga A."/>
            <person name="Woodward S."/>
            <person name="Yakovlev I."/>
            <person name="Garbelotto M."/>
            <person name="Martin F."/>
            <person name="Grigoriev I.V."/>
            <person name="Stenlid J."/>
        </authorList>
    </citation>
    <scope>NUCLEOTIDE SEQUENCE [LARGE SCALE GENOMIC DNA]</scope>
    <source>
        <strain evidence="2 3">TC 32-1</strain>
    </source>
</reference>
<evidence type="ECO:0000313" key="3">
    <source>
        <dbReference type="Proteomes" id="UP000030671"/>
    </source>
</evidence>
<keyword evidence="3" id="KW-1185">Reference proteome</keyword>
<feature type="transmembrane region" description="Helical" evidence="1">
    <location>
        <begin position="12"/>
        <end position="33"/>
    </location>
</feature>
<dbReference type="KEGG" id="hir:HETIRDRAFT_422656"/>
<name>W4JT55_HETIT</name>
<gene>
    <name evidence="2" type="ORF">HETIRDRAFT_422656</name>
</gene>
<dbReference type="GeneID" id="20673834"/>
<dbReference type="EMBL" id="KI925465">
    <property type="protein sequence ID" value="ETW76061.1"/>
    <property type="molecule type" value="Genomic_DNA"/>
</dbReference>
<keyword evidence="1" id="KW-0472">Membrane</keyword>
<organism evidence="2 3">
    <name type="scientific">Heterobasidion irregulare (strain TC 32-1)</name>
    <dbReference type="NCBI Taxonomy" id="747525"/>
    <lineage>
        <taxon>Eukaryota</taxon>
        <taxon>Fungi</taxon>
        <taxon>Dikarya</taxon>
        <taxon>Basidiomycota</taxon>
        <taxon>Agaricomycotina</taxon>
        <taxon>Agaricomycetes</taxon>
        <taxon>Russulales</taxon>
        <taxon>Bondarzewiaceae</taxon>
        <taxon>Heterobasidion</taxon>
        <taxon>Heterobasidion annosum species complex</taxon>
    </lineage>
</organism>
<keyword evidence="1" id="KW-1133">Transmembrane helix</keyword>
<evidence type="ECO:0000313" key="2">
    <source>
        <dbReference type="EMBL" id="ETW76061.1"/>
    </source>
</evidence>
<dbReference type="RefSeq" id="XP_009552284.1">
    <property type="nucleotide sequence ID" value="XM_009553989.1"/>
</dbReference>
<evidence type="ECO:0000256" key="1">
    <source>
        <dbReference type="SAM" id="Phobius"/>
    </source>
</evidence>
<dbReference type="InParanoid" id="W4JT55"/>
<dbReference type="HOGENOM" id="CLU_2085139_0_0_1"/>
<dbReference type="AlphaFoldDB" id="W4JT55"/>
<protein>
    <submittedName>
        <fullName evidence="2">Uncharacterized protein</fullName>
    </submittedName>
</protein>
<sequence length="117" mass="12934">MRMYALYDRDRRILGFLVAVAAASVVVGCWSIISGPSDDIPRRLPAEFPGCNTLLSDSQACCCLERCTCFRYLCIFLDVVEDTQVGRKGASAKHIAAGWGDIFHVRTLPFSPLKETC</sequence>
<keyword evidence="1" id="KW-0812">Transmembrane</keyword>
<proteinExistence type="predicted"/>